<dbReference type="InterPro" id="IPR005084">
    <property type="entry name" value="CBM6"/>
</dbReference>
<gene>
    <name evidence="3" type="ORF">P4I72_25110</name>
</gene>
<evidence type="ECO:0000259" key="2">
    <source>
        <dbReference type="PROSITE" id="PS51175"/>
    </source>
</evidence>
<keyword evidence="4" id="KW-1185">Reference proteome</keyword>
<dbReference type="InterPro" id="IPR008979">
    <property type="entry name" value="Galactose-bd-like_sf"/>
</dbReference>
<sequence length="639" mass="69450">MFIRKLSMKPVKRLLNWTLVLSMNVSILSAVSVANPSDVHAATSNLTLTSSNQDLTDAFNWAKSMALSKVQTGIGNNIPSYQAALQNRSVFCMRDWAHQVDGAHLLGLDNENYSMLRAFASLQTSARKWYSIWEVNYDGSISPIDYKSDTVFWRNLVGMFELVDKGYRQYQWTANSNLLNDTTLNSFYSHTLNEFISQHDGNGNGIAEEHSNDGFKGVSSYNEGPDYTLREAADGLSSQYQAFLAYSKMLAAKGDSTGANTWNTKATNLRNTFNSNWYSSTDGRYIRGFTDGAYAPVTNFGYESSWFIPLKEISNPGTNNTNYLDFIYNSFNSSPSPNIEAWTYLPDVFYTWNQNDRAWNYLKHVMDSRSDYPEVSFTTISAIATGMMGIQPDAGANMVTTLPRLPSGNPSEVAMVDLNNVPLGTHNLEVKHEGNVKTTLTHNSGSASLSWEAEFPGAYANLSVNGTSQPASTKSVNGTTVSYVTVNIPVGQSVVVATGATPPQQAANSNLINNPGFESGSANWVFTGGSGTATNNPHTGSKLAYLDAGTSNKISQTITIGTSGTYTLSGWVSAGSTGGILGIKVNGTPRASANIPNKATYNQQTISNMALNSGDSVEIYVTGPSSQWVNIDDFSFIKN</sequence>
<proteinExistence type="predicted"/>
<dbReference type="EMBL" id="JARLKY010000068">
    <property type="protein sequence ID" value="MEC0230418.1"/>
    <property type="molecule type" value="Genomic_DNA"/>
</dbReference>
<dbReference type="InterPro" id="IPR008928">
    <property type="entry name" value="6-hairpin_glycosidase_sf"/>
</dbReference>
<evidence type="ECO:0000313" key="3">
    <source>
        <dbReference type="EMBL" id="MEC0230418.1"/>
    </source>
</evidence>
<dbReference type="RefSeq" id="WP_326074452.1">
    <property type="nucleotide sequence ID" value="NZ_JARLKY010000068.1"/>
</dbReference>
<name>A0ABU6G8A0_9BACL</name>
<dbReference type="SUPFAM" id="SSF49785">
    <property type="entry name" value="Galactose-binding domain-like"/>
    <property type="match status" value="1"/>
</dbReference>
<dbReference type="Gene3D" id="2.60.120.260">
    <property type="entry name" value="Galactose-binding domain-like"/>
    <property type="match status" value="1"/>
</dbReference>
<keyword evidence="1" id="KW-0732">Signal</keyword>
<feature type="chain" id="PRO_5045492149" description="CBM6 domain-containing protein" evidence="1">
    <location>
        <begin position="42"/>
        <end position="639"/>
    </location>
</feature>
<dbReference type="Proteomes" id="UP001338137">
    <property type="component" value="Unassembled WGS sequence"/>
</dbReference>
<dbReference type="PROSITE" id="PS51175">
    <property type="entry name" value="CBM6"/>
    <property type="match status" value="1"/>
</dbReference>
<feature type="domain" description="CBM6" evidence="2">
    <location>
        <begin position="515"/>
        <end position="637"/>
    </location>
</feature>
<evidence type="ECO:0000256" key="1">
    <source>
        <dbReference type="SAM" id="SignalP"/>
    </source>
</evidence>
<protein>
    <recommendedName>
        <fullName evidence="2">CBM6 domain-containing protein</fullName>
    </recommendedName>
</protein>
<organism evidence="3 4">
    <name type="scientific">Paenibacillus alba</name>
    <dbReference type="NCBI Taxonomy" id="1197127"/>
    <lineage>
        <taxon>Bacteria</taxon>
        <taxon>Bacillati</taxon>
        <taxon>Bacillota</taxon>
        <taxon>Bacilli</taxon>
        <taxon>Bacillales</taxon>
        <taxon>Paenibacillaceae</taxon>
        <taxon>Paenibacillus</taxon>
    </lineage>
</organism>
<accession>A0ABU6G8A0</accession>
<evidence type="ECO:0000313" key="4">
    <source>
        <dbReference type="Proteomes" id="UP001338137"/>
    </source>
</evidence>
<reference evidence="3 4" key="1">
    <citation type="submission" date="2023-03" db="EMBL/GenBank/DDBJ databases">
        <title>Bacillus Genome Sequencing.</title>
        <authorList>
            <person name="Dunlap C."/>
        </authorList>
    </citation>
    <scope>NUCLEOTIDE SEQUENCE [LARGE SCALE GENOMIC DNA]</scope>
    <source>
        <strain evidence="3 4">BD-533</strain>
    </source>
</reference>
<comment type="caution">
    <text evidence="3">The sequence shown here is derived from an EMBL/GenBank/DDBJ whole genome shotgun (WGS) entry which is preliminary data.</text>
</comment>
<dbReference type="SUPFAM" id="SSF48208">
    <property type="entry name" value="Six-hairpin glycosidases"/>
    <property type="match status" value="1"/>
</dbReference>
<feature type="signal peptide" evidence="1">
    <location>
        <begin position="1"/>
        <end position="41"/>
    </location>
</feature>